<accession>K2R8V2</accession>
<dbReference type="EMBL" id="AHHD01000170">
    <property type="protein sequence ID" value="EKG18871.1"/>
    <property type="molecule type" value="Genomic_DNA"/>
</dbReference>
<protein>
    <submittedName>
        <fullName evidence="1">Uncharacterized protein</fullName>
    </submittedName>
</protein>
<proteinExistence type="predicted"/>
<evidence type="ECO:0000313" key="1">
    <source>
        <dbReference type="EMBL" id="EKG18871.1"/>
    </source>
</evidence>
<dbReference type="VEuPathDB" id="FungiDB:MPH_03887"/>
<dbReference type="Proteomes" id="UP000007129">
    <property type="component" value="Unassembled WGS sequence"/>
</dbReference>
<dbReference type="AlphaFoldDB" id="K2R8V2"/>
<evidence type="ECO:0000313" key="2">
    <source>
        <dbReference type="Proteomes" id="UP000007129"/>
    </source>
</evidence>
<comment type="caution">
    <text evidence="1">The sequence shown here is derived from an EMBL/GenBank/DDBJ whole genome shotgun (WGS) entry which is preliminary data.</text>
</comment>
<organism evidence="1 2">
    <name type="scientific">Macrophomina phaseolina (strain MS6)</name>
    <name type="common">Charcoal rot fungus</name>
    <dbReference type="NCBI Taxonomy" id="1126212"/>
    <lineage>
        <taxon>Eukaryota</taxon>
        <taxon>Fungi</taxon>
        <taxon>Dikarya</taxon>
        <taxon>Ascomycota</taxon>
        <taxon>Pezizomycotina</taxon>
        <taxon>Dothideomycetes</taxon>
        <taxon>Dothideomycetes incertae sedis</taxon>
        <taxon>Botryosphaeriales</taxon>
        <taxon>Botryosphaeriaceae</taxon>
        <taxon>Macrophomina</taxon>
    </lineage>
</organism>
<reference evidence="1 2" key="1">
    <citation type="journal article" date="2012" name="BMC Genomics">
        <title>Tools to kill: Genome of one of the most destructive plant pathogenic fungi Macrophomina phaseolina.</title>
        <authorList>
            <person name="Islam M.S."/>
            <person name="Haque M.S."/>
            <person name="Islam M.M."/>
            <person name="Emdad E.M."/>
            <person name="Halim A."/>
            <person name="Hossen Q.M.M."/>
            <person name="Hossain M.Z."/>
            <person name="Ahmed B."/>
            <person name="Rahim S."/>
            <person name="Rahman M.S."/>
            <person name="Alam M.M."/>
            <person name="Hou S."/>
            <person name="Wan X."/>
            <person name="Saito J.A."/>
            <person name="Alam M."/>
        </authorList>
    </citation>
    <scope>NUCLEOTIDE SEQUENCE [LARGE SCALE GENOMIC DNA]</scope>
    <source>
        <strain evidence="1 2">MS6</strain>
    </source>
</reference>
<dbReference type="HOGENOM" id="CLU_1981995_0_0_1"/>
<dbReference type="InParanoid" id="K2R8V2"/>
<gene>
    <name evidence="1" type="ORF">MPH_03887</name>
</gene>
<name>K2R8V2_MACPH</name>
<sequence length="126" mass="13917">MVCSVICGYLLPQSPQGRCSLSADFFAQVGSFGTWDALQPSAREYAPCSRQRDPWNGTTFHCYHHMAVVSISGAGLENSTAMGKAFSTATFCNCSDWNKRRINMTRDGVKTRSTNLRTKPQAAIER</sequence>